<dbReference type="EMBL" id="AP018042">
    <property type="protein sequence ID" value="BAX80849.1"/>
    <property type="molecule type" value="Genomic_DNA"/>
</dbReference>
<accession>A0A1Y1CKD2</accession>
<proteinExistence type="predicted"/>
<dbReference type="OrthoDB" id="8602450at2"/>
<dbReference type="Proteomes" id="UP000218267">
    <property type="component" value="Chromosome"/>
</dbReference>
<evidence type="ECO:0000313" key="2">
    <source>
        <dbReference type="Proteomes" id="UP000218267"/>
    </source>
</evidence>
<organism evidence="1 2">
    <name type="scientific">Labilibaculum antarcticum</name>
    <dbReference type="NCBI Taxonomy" id="1717717"/>
    <lineage>
        <taxon>Bacteria</taxon>
        <taxon>Pseudomonadati</taxon>
        <taxon>Bacteroidota</taxon>
        <taxon>Bacteroidia</taxon>
        <taxon>Marinilabiliales</taxon>
        <taxon>Marinifilaceae</taxon>
        <taxon>Labilibaculum</taxon>
    </lineage>
</organism>
<name>A0A1Y1CKD2_9BACT</name>
<evidence type="ECO:0008006" key="3">
    <source>
        <dbReference type="Google" id="ProtNLM"/>
    </source>
</evidence>
<gene>
    <name evidence="1" type="ORF">ALGA_2527</name>
</gene>
<reference evidence="1 2" key="1">
    <citation type="journal article" date="2018" name="Mar. Genomics">
        <title>Complete genome sequence of Marinifilaceae bacterium strain SPP2, isolated from the Antarctic marine sediment.</title>
        <authorList>
            <person name="Watanabe M."/>
            <person name="Kojima H."/>
            <person name="Fukui M."/>
        </authorList>
    </citation>
    <scope>NUCLEOTIDE SEQUENCE [LARGE SCALE GENOMIC DNA]</scope>
    <source>
        <strain evidence="1 2">SPP2</strain>
    </source>
</reference>
<evidence type="ECO:0000313" key="1">
    <source>
        <dbReference type="EMBL" id="BAX80849.1"/>
    </source>
</evidence>
<sequence length="116" mass="13833">MFETVNRNALIVRPKQALLNWVNSIFPEDPISLDALGKHDNANVYLIPEMNYTEESLQYLKDNFEPILEEILFDWCQDDELWPKNRNWKMFEEYLDYSIQSVVIDVANGKIEKEEF</sequence>
<reference evidence="2" key="2">
    <citation type="journal article" date="2020" name="Antonie Van Leeuwenhoek">
        <title>Labilibaculum antarcticum sp. nov., a novel facultative anaerobic, psychrotorelant bacterium isolated from marine sediment of Antarctica.</title>
        <authorList>
            <person name="Watanabe M."/>
            <person name="Kojima H."/>
            <person name="Fukui M."/>
        </authorList>
    </citation>
    <scope>NUCLEOTIDE SEQUENCE [LARGE SCALE GENOMIC DNA]</scope>
    <source>
        <strain evidence="2">SPP2</strain>
    </source>
</reference>
<dbReference type="AlphaFoldDB" id="A0A1Y1CKD2"/>
<keyword evidence="2" id="KW-1185">Reference proteome</keyword>
<dbReference type="RefSeq" id="WP_096429689.1">
    <property type="nucleotide sequence ID" value="NZ_AP018042.1"/>
</dbReference>
<protein>
    <recommendedName>
        <fullName evidence="3">VacJ</fullName>
    </recommendedName>
</protein>
<dbReference type="KEGG" id="mbas:ALGA_2527"/>